<dbReference type="PANTHER" id="PTHR30598">
    <property type="entry name" value="NITRATE REDUCTASE PRIVATE CHAPERONE, REDOX ENZYME MATURATION PROTEIN REMP FAMILY"/>
    <property type="match status" value="1"/>
</dbReference>
<feature type="transmembrane region" description="Helical" evidence="9">
    <location>
        <begin position="7"/>
        <end position="26"/>
    </location>
</feature>
<evidence type="ECO:0000256" key="8">
    <source>
        <dbReference type="ARBA" id="ARBA00023136"/>
    </source>
</evidence>
<keyword evidence="12" id="KW-1185">Reference proteome</keyword>
<feature type="domain" description="NarG-like" evidence="10">
    <location>
        <begin position="70"/>
        <end position="226"/>
    </location>
</feature>
<feature type="transmembrane region" description="Helical" evidence="9">
    <location>
        <begin position="115"/>
        <end position="136"/>
    </location>
</feature>
<comment type="caution">
    <text evidence="11">The sequence shown here is derived from an EMBL/GenBank/DDBJ whole genome shotgun (WGS) entry which is preliminary data.</text>
</comment>
<dbReference type="InterPro" id="IPR023234">
    <property type="entry name" value="NarG-like_domain"/>
</dbReference>
<comment type="subcellular location">
    <subcellularLocation>
        <location evidence="1">Cell membrane</location>
        <topology evidence="1">Multi-pass membrane protein</topology>
    </subcellularLocation>
</comment>
<gene>
    <name evidence="11" type="ORF">EDD75_1489</name>
</gene>
<keyword evidence="3" id="KW-1003">Cell membrane</keyword>
<sequence length="253" mass="29095">MKVFVGQVLPYITVAILLGGITWRIWRWMIGQIVHNITLPPFPSSWPAAIVWILWQIVSFWNIFKFDRGLWVFAWPMHVALASIAGGHFLGIYTLGQQFHLLLPWIVTPHQSEAASNFLGTTFGILFFLMLLGLLYRRLAIEKVRVISAPSDYLHLLLLLGIVGVGDYMRLVHTASLHYAEAREYLAGLFTFNPQPLPDNGFFFIHFLLVQIMLIIFPFSKLMHPFGILWNRWIYNRPFQQPPVGLPGAKIKL</sequence>
<keyword evidence="4 9" id="KW-0812">Transmembrane</keyword>
<proteinExistence type="predicted"/>
<dbReference type="Gene3D" id="1.20.950.20">
    <property type="entry name" value="Transmembrane di-heme cytochromes, Chain C"/>
    <property type="match status" value="1"/>
</dbReference>
<keyword evidence="8 9" id="KW-0472">Membrane</keyword>
<dbReference type="PANTHER" id="PTHR30598:SF3">
    <property type="entry name" value="RESPIRATORY NITRATE REDUCTASE 1 GAMMA CHAIN"/>
    <property type="match status" value="1"/>
</dbReference>
<dbReference type="InterPro" id="IPR051936">
    <property type="entry name" value="Heme-iron_electron_transfer"/>
</dbReference>
<evidence type="ECO:0000256" key="9">
    <source>
        <dbReference type="SAM" id="Phobius"/>
    </source>
</evidence>
<dbReference type="GO" id="GO:0005886">
    <property type="term" value="C:plasma membrane"/>
    <property type="evidence" value="ECO:0007669"/>
    <property type="project" value="UniProtKB-SubCell"/>
</dbReference>
<dbReference type="GO" id="GO:0019645">
    <property type="term" value="P:anaerobic electron transport chain"/>
    <property type="evidence" value="ECO:0007669"/>
    <property type="project" value="TreeGrafter"/>
</dbReference>
<evidence type="ECO:0000259" key="10">
    <source>
        <dbReference type="Pfam" id="PF02665"/>
    </source>
</evidence>
<evidence type="ECO:0000256" key="6">
    <source>
        <dbReference type="ARBA" id="ARBA00022989"/>
    </source>
</evidence>
<dbReference type="RefSeq" id="WP_123930185.1">
    <property type="nucleotide sequence ID" value="NZ_DAITJO010000001.1"/>
</dbReference>
<keyword evidence="5" id="KW-0249">Electron transport</keyword>
<accession>A0A3N5AQP4</accession>
<dbReference type="GO" id="GO:0020037">
    <property type="term" value="F:heme binding"/>
    <property type="evidence" value="ECO:0007669"/>
    <property type="project" value="TreeGrafter"/>
</dbReference>
<dbReference type="AlphaFoldDB" id="A0A3N5AQP4"/>
<dbReference type="EMBL" id="RKRE01000002">
    <property type="protein sequence ID" value="RPF47203.1"/>
    <property type="molecule type" value="Genomic_DNA"/>
</dbReference>
<dbReference type="GO" id="GO:0009055">
    <property type="term" value="F:electron transfer activity"/>
    <property type="evidence" value="ECO:0007669"/>
    <property type="project" value="TreeGrafter"/>
</dbReference>
<dbReference type="Pfam" id="PF02665">
    <property type="entry name" value="Nitrate_red_gam"/>
    <property type="match status" value="1"/>
</dbReference>
<evidence type="ECO:0000256" key="7">
    <source>
        <dbReference type="ARBA" id="ARBA00023002"/>
    </source>
</evidence>
<feature type="transmembrane region" description="Helical" evidence="9">
    <location>
        <begin position="46"/>
        <end position="64"/>
    </location>
</feature>
<evidence type="ECO:0000256" key="4">
    <source>
        <dbReference type="ARBA" id="ARBA00022692"/>
    </source>
</evidence>
<evidence type="ECO:0000313" key="11">
    <source>
        <dbReference type="EMBL" id="RPF47203.1"/>
    </source>
</evidence>
<feature type="transmembrane region" description="Helical" evidence="9">
    <location>
        <begin position="200"/>
        <end position="219"/>
    </location>
</feature>
<feature type="transmembrane region" description="Helical" evidence="9">
    <location>
        <begin position="156"/>
        <end position="180"/>
    </location>
</feature>
<feature type="transmembrane region" description="Helical" evidence="9">
    <location>
        <begin position="71"/>
        <end position="95"/>
    </location>
</feature>
<dbReference type="SUPFAM" id="SSF103501">
    <property type="entry name" value="Respiratory nitrate reductase 1 gamma chain"/>
    <property type="match status" value="1"/>
</dbReference>
<dbReference type="InterPro" id="IPR036197">
    <property type="entry name" value="NarG-like_sf"/>
</dbReference>
<protein>
    <submittedName>
        <fullName evidence="11">Nitrate reductase gamma subunit</fullName>
    </submittedName>
</protein>
<evidence type="ECO:0000256" key="3">
    <source>
        <dbReference type="ARBA" id="ARBA00022475"/>
    </source>
</evidence>
<evidence type="ECO:0000313" key="12">
    <source>
        <dbReference type="Proteomes" id="UP000282654"/>
    </source>
</evidence>
<name>A0A3N5AQP4_9THEO</name>
<keyword evidence="7" id="KW-0560">Oxidoreductase</keyword>
<organism evidence="11 12">
    <name type="scientific">Thermodesulfitimonas autotrophica</name>
    <dbReference type="NCBI Taxonomy" id="1894989"/>
    <lineage>
        <taxon>Bacteria</taxon>
        <taxon>Bacillati</taxon>
        <taxon>Bacillota</taxon>
        <taxon>Clostridia</taxon>
        <taxon>Thermoanaerobacterales</taxon>
        <taxon>Thermoanaerobacteraceae</taxon>
        <taxon>Thermodesulfitimonas</taxon>
    </lineage>
</organism>
<dbReference type="GO" id="GO:0008940">
    <property type="term" value="F:nitrate reductase activity"/>
    <property type="evidence" value="ECO:0007669"/>
    <property type="project" value="TreeGrafter"/>
</dbReference>
<keyword evidence="6 9" id="KW-1133">Transmembrane helix</keyword>
<evidence type="ECO:0000256" key="5">
    <source>
        <dbReference type="ARBA" id="ARBA00022982"/>
    </source>
</evidence>
<evidence type="ECO:0000256" key="2">
    <source>
        <dbReference type="ARBA" id="ARBA00022448"/>
    </source>
</evidence>
<reference evidence="11 12" key="1">
    <citation type="submission" date="2018-11" db="EMBL/GenBank/DDBJ databases">
        <title>Genomic Encyclopedia of Type Strains, Phase IV (KMG-IV): sequencing the most valuable type-strain genomes for metagenomic binning, comparative biology and taxonomic classification.</title>
        <authorList>
            <person name="Goeker M."/>
        </authorList>
    </citation>
    <scope>NUCLEOTIDE SEQUENCE [LARGE SCALE GENOMIC DNA]</scope>
    <source>
        <strain evidence="11 12">DSM 102936</strain>
    </source>
</reference>
<dbReference type="Proteomes" id="UP000282654">
    <property type="component" value="Unassembled WGS sequence"/>
</dbReference>
<dbReference type="OrthoDB" id="9769404at2"/>
<keyword evidence="2" id="KW-0813">Transport</keyword>
<evidence type="ECO:0000256" key="1">
    <source>
        <dbReference type="ARBA" id="ARBA00004651"/>
    </source>
</evidence>